<evidence type="ECO:0000313" key="2">
    <source>
        <dbReference type="EMBL" id="MBX02571.1"/>
    </source>
</evidence>
<evidence type="ECO:0000256" key="1">
    <source>
        <dbReference type="SAM" id="Phobius"/>
    </source>
</evidence>
<dbReference type="EMBL" id="GGEC01022087">
    <property type="protein sequence ID" value="MBX02571.1"/>
    <property type="molecule type" value="Transcribed_RNA"/>
</dbReference>
<feature type="transmembrane region" description="Helical" evidence="1">
    <location>
        <begin position="30"/>
        <end position="49"/>
    </location>
</feature>
<protein>
    <submittedName>
        <fullName evidence="2">Uncharacterized protein</fullName>
    </submittedName>
</protein>
<sequence>MHDLYHLIIVLVWTIVSILESNVSDMLFKSVLSMPMIICFVILICPKYSQPWNNAMLIPVIAHLFDELDNCEVNKCVVQNLCCPFQNTKLWI</sequence>
<keyword evidence="1" id="KW-1133">Transmembrane helix</keyword>
<feature type="transmembrane region" description="Helical" evidence="1">
    <location>
        <begin position="6"/>
        <end position="23"/>
    </location>
</feature>
<keyword evidence="1" id="KW-0472">Membrane</keyword>
<dbReference type="AlphaFoldDB" id="A0A2P2KA33"/>
<reference evidence="2" key="1">
    <citation type="submission" date="2018-02" db="EMBL/GenBank/DDBJ databases">
        <title>Rhizophora mucronata_Transcriptome.</title>
        <authorList>
            <person name="Meera S.P."/>
            <person name="Sreeshan A."/>
            <person name="Augustine A."/>
        </authorList>
    </citation>
    <scope>NUCLEOTIDE SEQUENCE</scope>
    <source>
        <tissue evidence="2">Leaf</tissue>
    </source>
</reference>
<keyword evidence="1" id="KW-0812">Transmembrane</keyword>
<accession>A0A2P2KA33</accession>
<proteinExistence type="predicted"/>
<organism evidence="2">
    <name type="scientific">Rhizophora mucronata</name>
    <name type="common">Asiatic mangrove</name>
    <dbReference type="NCBI Taxonomy" id="61149"/>
    <lineage>
        <taxon>Eukaryota</taxon>
        <taxon>Viridiplantae</taxon>
        <taxon>Streptophyta</taxon>
        <taxon>Embryophyta</taxon>
        <taxon>Tracheophyta</taxon>
        <taxon>Spermatophyta</taxon>
        <taxon>Magnoliopsida</taxon>
        <taxon>eudicotyledons</taxon>
        <taxon>Gunneridae</taxon>
        <taxon>Pentapetalae</taxon>
        <taxon>rosids</taxon>
        <taxon>fabids</taxon>
        <taxon>Malpighiales</taxon>
        <taxon>Rhizophoraceae</taxon>
        <taxon>Rhizophora</taxon>
    </lineage>
</organism>
<name>A0A2P2KA33_RHIMU</name>